<feature type="domain" description="Alginate export" evidence="1">
    <location>
        <begin position="2"/>
        <end position="360"/>
    </location>
</feature>
<keyword evidence="3" id="KW-1185">Reference proteome</keyword>
<dbReference type="Proteomes" id="UP000317243">
    <property type="component" value="Unassembled WGS sequence"/>
</dbReference>
<protein>
    <recommendedName>
        <fullName evidence="1">Alginate export domain-containing protein</fullName>
    </recommendedName>
</protein>
<evidence type="ECO:0000313" key="2">
    <source>
        <dbReference type="EMBL" id="TWT29807.1"/>
    </source>
</evidence>
<evidence type="ECO:0000259" key="1">
    <source>
        <dbReference type="Pfam" id="PF13372"/>
    </source>
</evidence>
<dbReference type="EMBL" id="SIHI01000112">
    <property type="protein sequence ID" value="TWT29807.1"/>
    <property type="molecule type" value="Genomic_DNA"/>
</dbReference>
<comment type="caution">
    <text evidence="2">The sequence shown here is derived from an EMBL/GenBank/DDBJ whole genome shotgun (WGS) entry which is preliminary data.</text>
</comment>
<dbReference type="Gene3D" id="2.40.160.100">
    <property type="match status" value="1"/>
</dbReference>
<gene>
    <name evidence="2" type="ORF">KOR42_54930</name>
</gene>
<evidence type="ECO:0000313" key="3">
    <source>
        <dbReference type="Proteomes" id="UP000317243"/>
    </source>
</evidence>
<name>A0A5C5UW73_9PLAN</name>
<dbReference type="AlphaFoldDB" id="A0A5C5UW73"/>
<accession>A0A5C5UW73</accession>
<dbReference type="InterPro" id="IPR025388">
    <property type="entry name" value="Alginate_export_dom"/>
</dbReference>
<reference evidence="2 3" key="1">
    <citation type="submission" date="2019-02" db="EMBL/GenBank/DDBJ databases">
        <title>Deep-cultivation of Planctomycetes and their phenomic and genomic characterization uncovers novel biology.</title>
        <authorList>
            <person name="Wiegand S."/>
            <person name="Jogler M."/>
            <person name="Boedeker C."/>
            <person name="Pinto D."/>
            <person name="Vollmers J."/>
            <person name="Rivas-Marin E."/>
            <person name="Kohn T."/>
            <person name="Peeters S.H."/>
            <person name="Heuer A."/>
            <person name="Rast P."/>
            <person name="Oberbeckmann S."/>
            <person name="Bunk B."/>
            <person name="Jeske O."/>
            <person name="Meyerdierks A."/>
            <person name="Storesund J.E."/>
            <person name="Kallscheuer N."/>
            <person name="Luecker S."/>
            <person name="Lage O.M."/>
            <person name="Pohl T."/>
            <person name="Merkel B.J."/>
            <person name="Hornburger P."/>
            <person name="Mueller R.-W."/>
            <person name="Bruemmer F."/>
            <person name="Labrenz M."/>
            <person name="Spormann A.M."/>
            <person name="Op Den Camp H."/>
            <person name="Overmann J."/>
            <person name="Amann R."/>
            <person name="Jetten M.S.M."/>
            <person name="Mascher T."/>
            <person name="Medema M.H."/>
            <person name="Devos D.P."/>
            <person name="Kaster A.-K."/>
            <person name="Ovreas L."/>
            <person name="Rohde M."/>
            <person name="Galperin M.Y."/>
            <person name="Jogler C."/>
        </authorList>
    </citation>
    <scope>NUCLEOTIDE SEQUENCE [LARGE SCALE GENOMIC DNA]</scope>
    <source>
        <strain evidence="2 3">KOR42</strain>
    </source>
</reference>
<sequence>MGDDFTARVEAIDASTFNEELPPLPIDVNRTDLLQYYVDVKLLDSGVGEKLRVKAGRQTLLYGSQHLVSPLAWANTFRNFEGVKLYYTSDAWNIDGFATRPVNGTSGNINRPLSYDTPDQSRTFSGVYSTYKNAPNGVLDFYWLWLDEVDDSPTLIDGDRHTFGSRYAGAIPINAECGDLWMTLGWDYEGAIQTGSDVVGTAPARDVLAGFVSTRTGLTFNTMPWTPTLDGVFFWGSGDSDPDDGTINTVSTLFPLGHAYWGQIDNLDGQNLLDYSVQLTVNPSKKLSCQAQWHWFDKDKREDAIWNVAGAPFGGIVATESRHIGTELDLVATYKVNSNLTLQGGYFWFFYGDAVTENPNPQVADRGNAESYYFFANWQF</sequence>
<dbReference type="Pfam" id="PF13372">
    <property type="entry name" value="Alginate_exp"/>
    <property type="match status" value="1"/>
</dbReference>
<proteinExistence type="predicted"/>
<dbReference type="InterPro" id="IPR053728">
    <property type="entry name" value="Alginate_Permeability_Chnl"/>
</dbReference>
<organism evidence="2 3">
    <name type="scientific">Thalassoglobus neptunius</name>
    <dbReference type="NCBI Taxonomy" id="1938619"/>
    <lineage>
        <taxon>Bacteria</taxon>
        <taxon>Pseudomonadati</taxon>
        <taxon>Planctomycetota</taxon>
        <taxon>Planctomycetia</taxon>
        <taxon>Planctomycetales</taxon>
        <taxon>Planctomycetaceae</taxon>
        <taxon>Thalassoglobus</taxon>
    </lineage>
</organism>